<protein>
    <submittedName>
        <fullName evidence="1">Uncharacterized protein</fullName>
    </submittedName>
</protein>
<comment type="caution">
    <text evidence="1">The sequence shown here is derived from an EMBL/GenBank/DDBJ whole genome shotgun (WGS) entry which is preliminary data.</text>
</comment>
<evidence type="ECO:0000313" key="1">
    <source>
        <dbReference type="EMBL" id="KAH7366690.1"/>
    </source>
</evidence>
<name>A0A8K0X4Y2_9PEZI</name>
<dbReference type="EMBL" id="JAGPXD010000002">
    <property type="protein sequence ID" value="KAH7366690.1"/>
    <property type="molecule type" value="Genomic_DNA"/>
</dbReference>
<proteinExistence type="predicted"/>
<gene>
    <name evidence="1" type="ORF">B0T11DRAFT_273882</name>
</gene>
<sequence>MVRWLWVRQAWPFLRDVNAASPMGIFYVQVTWRTRKQSSSPRPLCLVLLSLAEVQASLCGWMSHTTLLVKAEPPSRVAEPPNAAHLGFYYFAVPRKPCYEYVQSSLRVRGAPTFRTGCQDRMLKCW</sequence>
<keyword evidence="2" id="KW-1185">Reference proteome</keyword>
<reference evidence="1" key="1">
    <citation type="journal article" date="2021" name="Nat. Commun.">
        <title>Genetic determinants of endophytism in the Arabidopsis root mycobiome.</title>
        <authorList>
            <person name="Mesny F."/>
            <person name="Miyauchi S."/>
            <person name="Thiergart T."/>
            <person name="Pickel B."/>
            <person name="Atanasova L."/>
            <person name="Karlsson M."/>
            <person name="Huettel B."/>
            <person name="Barry K.W."/>
            <person name="Haridas S."/>
            <person name="Chen C."/>
            <person name="Bauer D."/>
            <person name="Andreopoulos W."/>
            <person name="Pangilinan J."/>
            <person name="LaButti K."/>
            <person name="Riley R."/>
            <person name="Lipzen A."/>
            <person name="Clum A."/>
            <person name="Drula E."/>
            <person name="Henrissat B."/>
            <person name="Kohler A."/>
            <person name="Grigoriev I.V."/>
            <person name="Martin F.M."/>
            <person name="Hacquard S."/>
        </authorList>
    </citation>
    <scope>NUCLEOTIDE SEQUENCE</scope>
    <source>
        <strain evidence="1">MPI-CAGE-AT-0016</strain>
    </source>
</reference>
<evidence type="ECO:0000313" key="2">
    <source>
        <dbReference type="Proteomes" id="UP000813385"/>
    </source>
</evidence>
<accession>A0A8K0X4Y2</accession>
<dbReference type="AlphaFoldDB" id="A0A8K0X4Y2"/>
<dbReference type="Proteomes" id="UP000813385">
    <property type="component" value="Unassembled WGS sequence"/>
</dbReference>
<organism evidence="1 2">
    <name type="scientific">Plectosphaerella cucumerina</name>
    <dbReference type="NCBI Taxonomy" id="40658"/>
    <lineage>
        <taxon>Eukaryota</taxon>
        <taxon>Fungi</taxon>
        <taxon>Dikarya</taxon>
        <taxon>Ascomycota</taxon>
        <taxon>Pezizomycotina</taxon>
        <taxon>Sordariomycetes</taxon>
        <taxon>Hypocreomycetidae</taxon>
        <taxon>Glomerellales</taxon>
        <taxon>Plectosphaerellaceae</taxon>
        <taxon>Plectosphaerella</taxon>
    </lineage>
</organism>